<feature type="transmembrane region" description="Helical" evidence="6">
    <location>
        <begin position="389"/>
        <end position="409"/>
    </location>
</feature>
<dbReference type="Proteomes" id="UP000714420">
    <property type="component" value="Unassembled WGS sequence"/>
</dbReference>
<keyword evidence="2" id="KW-1003">Cell membrane</keyword>
<reference evidence="7 8" key="1">
    <citation type="submission" date="2020-05" db="EMBL/GenBank/DDBJ databases">
        <title>Distinct polysaccharide utilization as determinants for interspecies competition between intestinal Prevotella spp.</title>
        <authorList>
            <person name="Galvez E.J.C."/>
            <person name="Iljazovic A."/>
            <person name="Strowig T."/>
        </authorList>
    </citation>
    <scope>NUCLEOTIDE SEQUENCE [LARGE SCALE GENOMIC DNA]</scope>
    <source>
        <strain evidence="7 8">PMUR</strain>
    </source>
</reference>
<dbReference type="PANTHER" id="PTHR30250">
    <property type="entry name" value="PST FAMILY PREDICTED COLANIC ACID TRANSPORTER"/>
    <property type="match status" value="1"/>
</dbReference>
<keyword evidence="8" id="KW-1185">Reference proteome</keyword>
<comment type="subcellular location">
    <subcellularLocation>
        <location evidence="1">Cell membrane</location>
        <topology evidence="1">Multi-pass membrane protein</topology>
    </subcellularLocation>
</comment>
<keyword evidence="3 6" id="KW-0812">Transmembrane</keyword>
<feature type="transmembrane region" description="Helical" evidence="6">
    <location>
        <begin position="169"/>
        <end position="191"/>
    </location>
</feature>
<feature type="transmembrane region" description="Helical" evidence="6">
    <location>
        <begin position="325"/>
        <end position="346"/>
    </location>
</feature>
<feature type="transmembrane region" description="Helical" evidence="6">
    <location>
        <begin position="197"/>
        <end position="221"/>
    </location>
</feature>
<evidence type="ECO:0000256" key="3">
    <source>
        <dbReference type="ARBA" id="ARBA00022692"/>
    </source>
</evidence>
<feature type="transmembrane region" description="Helical" evidence="6">
    <location>
        <begin position="415"/>
        <end position="435"/>
    </location>
</feature>
<feature type="transmembrane region" description="Helical" evidence="6">
    <location>
        <begin position="20"/>
        <end position="42"/>
    </location>
</feature>
<accession>A0ABX2AIM8</accession>
<sequence>MIYRKIKGRLSSLDGRTRTVVRNSMATAVMKAGVLACSLVMVPITLDYLDSENYGIWMAMTSVLYWFAFFDVGLGNGMRNYLSEALSRNDYVKARAYFSTAMFLLTVIAVIMGVVSMAALFRLDLNHIFNTESVDGRSLACVMAVAVTFSLIQFVTKNIGMVYIAMQRYAVNDFIIFIGQIVSAVVVYVITRTTEPHLIYIVTAITGIPALMFMFAAIPLIRRYPQLRPDIRSIDIGSARNIVGKGLGFFVIQITSCLVIFGSANILISHYCGPEQVTVYNISYKIFNILIIVYAIILSPLWNAYTDAAVKGDYAWIRKIFRKSVLLWVASVVLGIFILSVSGWFFKKWVGGSVEIPLGVSVSVFAYVCMFNFNNCVTYLINGLNKIKVQIITSVAGTVMYLATVCLFVKGDYGIYGISVSMCVVYLFMSLVHLYQCRLLANNRAHGIWDE</sequence>
<feature type="transmembrane region" description="Helical" evidence="6">
    <location>
        <begin position="136"/>
        <end position="157"/>
    </location>
</feature>
<dbReference type="PANTHER" id="PTHR30250:SF11">
    <property type="entry name" value="O-ANTIGEN TRANSPORTER-RELATED"/>
    <property type="match status" value="1"/>
</dbReference>
<evidence type="ECO:0000256" key="6">
    <source>
        <dbReference type="SAM" id="Phobius"/>
    </source>
</evidence>
<dbReference type="InterPro" id="IPR050833">
    <property type="entry name" value="Poly_Biosynth_Transport"/>
</dbReference>
<feature type="transmembrane region" description="Helical" evidence="6">
    <location>
        <begin position="286"/>
        <end position="305"/>
    </location>
</feature>
<feature type="transmembrane region" description="Helical" evidence="6">
    <location>
        <begin position="242"/>
        <end position="266"/>
    </location>
</feature>
<feature type="transmembrane region" description="Helical" evidence="6">
    <location>
        <begin position="96"/>
        <end position="121"/>
    </location>
</feature>
<evidence type="ECO:0000256" key="4">
    <source>
        <dbReference type="ARBA" id="ARBA00022989"/>
    </source>
</evidence>
<keyword evidence="5 6" id="KW-0472">Membrane</keyword>
<evidence type="ECO:0000256" key="5">
    <source>
        <dbReference type="ARBA" id="ARBA00023136"/>
    </source>
</evidence>
<dbReference type="RefSeq" id="WP_172271965.1">
    <property type="nucleotide sequence ID" value="NZ_CASGMU010000015.1"/>
</dbReference>
<protein>
    <submittedName>
        <fullName evidence="7">MATE family efflux transporter</fullName>
    </submittedName>
</protein>
<organism evidence="7 8">
    <name type="scientific">Xylanibacter muris</name>
    <dbReference type="NCBI Taxonomy" id="2736290"/>
    <lineage>
        <taxon>Bacteria</taxon>
        <taxon>Pseudomonadati</taxon>
        <taxon>Bacteroidota</taxon>
        <taxon>Bacteroidia</taxon>
        <taxon>Bacteroidales</taxon>
        <taxon>Prevotellaceae</taxon>
        <taxon>Xylanibacter</taxon>
    </lineage>
</organism>
<gene>
    <name evidence="7" type="ORF">HPS56_00110</name>
</gene>
<dbReference type="CDD" id="cd12082">
    <property type="entry name" value="MATE_like"/>
    <property type="match status" value="1"/>
</dbReference>
<name>A0ABX2AIM8_9BACT</name>
<evidence type="ECO:0000313" key="7">
    <source>
        <dbReference type="EMBL" id="NPD90774.1"/>
    </source>
</evidence>
<keyword evidence="4 6" id="KW-1133">Transmembrane helix</keyword>
<feature type="transmembrane region" description="Helical" evidence="6">
    <location>
        <begin position="54"/>
        <end position="75"/>
    </location>
</feature>
<proteinExistence type="predicted"/>
<evidence type="ECO:0000313" key="8">
    <source>
        <dbReference type="Proteomes" id="UP000714420"/>
    </source>
</evidence>
<feature type="transmembrane region" description="Helical" evidence="6">
    <location>
        <begin position="358"/>
        <end position="377"/>
    </location>
</feature>
<evidence type="ECO:0000256" key="2">
    <source>
        <dbReference type="ARBA" id="ARBA00022475"/>
    </source>
</evidence>
<comment type="caution">
    <text evidence="7">The sequence shown here is derived from an EMBL/GenBank/DDBJ whole genome shotgun (WGS) entry which is preliminary data.</text>
</comment>
<evidence type="ECO:0000256" key="1">
    <source>
        <dbReference type="ARBA" id="ARBA00004651"/>
    </source>
</evidence>
<dbReference type="EMBL" id="JABKKF010000001">
    <property type="protein sequence ID" value="NPD90774.1"/>
    <property type="molecule type" value="Genomic_DNA"/>
</dbReference>